<sequence>MSPETSPESSELRSADATPTRDSYLETDALLQAPGSFTLPKGPGSAPDTNNILHEFIHPRTHDIGHTADSETVPPLISQVQSAWWKRPSPWWFLVLLPFVVMTGAAEQAPRVAMYTKLVCEVHKPNDTADQGYRLPSNLHMFAPGVVTFMSHDPCASDPGIQTEVAKLQMVLSTVSGVLGCFTAAWLSSFSDRYGRIVALGIMALSFVYDDFHFLLVSTLPHLLPGGYWFYVVGAVIVGLSGGGSGGATGALRAYVADCTEPHERSRLFAIMVGFSWLGGAVGPTIGGLLTTRTGNLLSIFYFSAAIRLVFAFMMWFIVPESLAKATMLESRRLHAEASAEANGAFAQWLHTISSLVAPLAIFLPSRASRDGTSSYLKGNWNLLFIAVSFGISLCLWGSLEYELQYTAAVWKWTTEQIGYWLTITGVTKAVHLSLLLPGITYIFNRPKPAIQLPVQPETPLRSTSSTSSLSETPPHSSQTESAPRRSISFDLGLARFSLVVMIIGFIFVAFAPNPLTFTIASMVTCFGAGFSPAIQSAALTIYTESGGSEAGKLFGAFSIVEALCIALLGPTIYGVTFMKTIATLPSAIYMLTAVLLTISLFFSLLIRVPKPLNFDGVHHEESSDAIDRVSQDDATTSRLA</sequence>
<keyword evidence="4 6" id="KW-0472">Membrane</keyword>
<dbReference type="Proteomes" id="UP001497453">
    <property type="component" value="Chromosome 1"/>
</dbReference>
<feature type="compositionally biased region" description="Low complexity" evidence="5">
    <location>
        <begin position="458"/>
        <end position="478"/>
    </location>
</feature>
<evidence type="ECO:0000256" key="4">
    <source>
        <dbReference type="ARBA" id="ARBA00023136"/>
    </source>
</evidence>
<keyword evidence="8" id="KW-1185">Reference proteome</keyword>
<feature type="transmembrane region" description="Helical" evidence="6">
    <location>
        <begin position="588"/>
        <end position="607"/>
    </location>
</feature>
<feature type="region of interest" description="Disordered" evidence="5">
    <location>
        <begin position="455"/>
        <end position="484"/>
    </location>
</feature>
<evidence type="ECO:0000313" key="7">
    <source>
        <dbReference type="EMBL" id="CAL1693906.1"/>
    </source>
</evidence>
<feature type="transmembrane region" description="Helical" evidence="6">
    <location>
        <begin position="194"/>
        <end position="216"/>
    </location>
</feature>
<evidence type="ECO:0000256" key="1">
    <source>
        <dbReference type="ARBA" id="ARBA00004141"/>
    </source>
</evidence>
<dbReference type="PANTHER" id="PTHR23507">
    <property type="entry name" value="ZGC:174356"/>
    <property type="match status" value="1"/>
</dbReference>
<name>A0ABP1CEK8_9APHY</name>
<dbReference type="EMBL" id="OZ037944">
    <property type="protein sequence ID" value="CAL1693906.1"/>
    <property type="molecule type" value="Genomic_DNA"/>
</dbReference>
<dbReference type="SUPFAM" id="SSF103473">
    <property type="entry name" value="MFS general substrate transporter"/>
    <property type="match status" value="1"/>
</dbReference>
<feature type="transmembrane region" description="Helical" evidence="6">
    <location>
        <begin position="297"/>
        <end position="319"/>
    </location>
</feature>
<feature type="region of interest" description="Disordered" evidence="5">
    <location>
        <begin position="1"/>
        <end position="23"/>
    </location>
</feature>
<accession>A0ABP1CEK8</accession>
<feature type="transmembrane region" description="Helical" evidence="6">
    <location>
        <begin position="554"/>
        <end position="576"/>
    </location>
</feature>
<evidence type="ECO:0000313" key="8">
    <source>
        <dbReference type="Proteomes" id="UP001497453"/>
    </source>
</evidence>
<feature type="transmembrane region" description="Helical" evidence="6">
    <location>
        <begin position="380"/>
        <end position="400"/>
    </location>
</feature>
<dbReference type="Gene3D" id="1.20.1250.20">
    <property type="entry name" value="MFS general substrate transporter like domains"/>
    <property type="match status" value="2"/>
</dbReference>
<comment type="subcellular location">
    <subcellularLocation>
        <location evidence="1">Membrane</location>
        <topology evidence="1">Multi-pass membrane protein</topology>
    </subcellularLocation>
</comment>
<dbReference type="InterPro" id="IPR036259">
    <property type="entry name" value="MFS_trans_sf"/>
</dbReference>
<keyword evidence="2 6" id="KW-0812">Transmembrane</keyword>
<evidence type="ECO:0000256" key="5">
    <source>
        <dbReference type="SAM" id="MobiDB-lite"/>
    </source>
</evidence>
<dbReference type="PANTHER" id="PTHR23507:SF1">
    <property type="entry name" value="FI18259P1-RELATED"/>
    <property type="match status" value="1"/>
</dbReference>
<feature type="transmembrane region" description="Helical" evidence="6">
    <location>
        <begin position="91"/>
        <end position="109"/>
    </location>
</feature>
<dbReference type="Pfam" id="PF07690">
    <property type="entry name" value="MFS_1"/>
    <property type="match status" value="1"/>
</dbReference>
<reference evidence="8" key="1">
    <citation type="submission" date="2024-04" db="EMBL/GenBank/DDBJ databases">
        <authorList>
            <person name="Shaw F."/>
            <person name="Minotto A."/>
        </authorList>
    </citation>
    <scope>NUCLEOTIDE SEQUENCE [LARGE SCALE GENOMIC DNA]</scope>
</reference>
<gene>
    <name evidence="7" type="ORF">GFSPODELE1_LOCUS55</name>
</gene>
<evidence type="ECO:0008006" key="9">
    <source>
        <dbReference type="Google" id="ProtNLM"/>
    </source>
</evidence>
<feature type="transmembrane region" description="Helical" evidence="6">
    <location>
        <begin position="228"/>
        <end position="256"/>
    </location>
</feature>
<evidence type="ECO:0000256" key="6">
    <source>
        <dbReference type="SAM" id="Phobius"/>
    </source>
</evidence>
<feature type="transmembrane region" description="Helical" evidence="6">
    <location>
        <begin position="268"/>
        <end position="291"/>
    </location>
</feature>
<evidence type="ECO:0000256" key="2">
    <source>
        <dbReference type="ARBA" id="ARBA00022692"/>
    </source>
</evidence>
<feature type="transmembrane region" description="Helical" evidence="6">
    <location>
        <begin position="420"/>
        <end position="444"/>
    </location>
</feature>
<organism evidence="7 8">
    <name type="scientific">Somion occarium</name>
    <dbReference type="NCBI Taxonomy" id="3059160"/>
    <lineage>
        <taxon>Eukaryota</taxon>
        <taxon>Fungi</taxon>
        <taxon>Dikarya</taxon>
        <taxon>Basidiomycota</taxon>
        <taxon>Agaricomycotina</taxon>
        <taxon>Agaricomycetes</taxon>
        <taxon>Polyporales</taxon>
        <taxon>Cerrenaceae</taxon>
        <taxon>Somion</taxon>
    </lineage>
</organism>
<feature type="transmembrane region" description="Helical" evidence="6">
    <location>
        <begin position="518"/>
        <end position="542"/>
    </location>
</feature>
<evidence type="ECO:0000256" key="3">
    <source>
        <dbReference type="ARBA" id="ARBA00022989"/>
    </source>
</evidence>
<dbReference type="InterPro" id="IPR011701">
    <property type="entry name" value="MFS"/>
</dbReference>
<feature type="transmembrane region" description="Helical" evidence="6">
    <location>
        <begin position="168"/>
        <end position="187"/>
    </location>
</feature>
<protein>
    <recommendedName>
        <fullName evidence="9">MFS general substrate transporter</fullName>
    </recommendedName>
</protein>
<keyword evidence="3 6" id="KW-1133">Transmembrane helix</keyword>
<proteinExistence type="predicted"/>
<feature type="transmembrane region" description="Helical" evidence="6">
    <location>
        <begin position="494"/>
        <end position="512"/>
    </location>
</feature>